<dbReference type="AlphaFoldDB" id="A0A8S9T031"/>
<dbReference type="RefSeq" id="WP_072040740.1">
    <property type="nucleotide sequence ID" value="NZ_JHEG04000001.1"/>
</dbReference>
<dbReference type="Proteomes" id="UP000029738">
    <property type="component" value="Unassembled WGS sequence"/>
</dbReference>
<keyword evidence="2" id="KW-1185">Reference proteome</keyword>
<protein>
    <submittedName>
        <fullName evidence="1">Uncharacterized protein</fullName>
    </submittedName>
</protein>
<accession>A0A8S9T031</accession>
<dbReference type="EMBL" id="JHEG04000001">
    <property type="protein sequence ID" value="KAF3885981.1"/>
    <property type="molecule type" value="Genomic_DNA"/>
</dbReference>
<organism evidence="1 2">
    <name type="scientific">Tolypothrix bouteillei VB521301</name>
    <dbReference type="NCBI Taxonomy" id="1479485"/>
    <lineage>
        <taxon>Bacteria</taxon>
        <taxon>Bacillati</taxon>
        <taxon>Cyanobacteriota</taxon>
        <taxon>Cyanophyceae</taxon>
        <taxon>Nostocales</taxon>
        <taxon>Tolypothrichaceae</taxon>
        <taxon>Tolypothrix</taxon>
    </lineage>
</organism>
<proteinExistence type="predicted"/>
<gene>
    <name evidence="1" type="ORF">DA73_0400011245</name>
</gene>
<evidence type="ECO:0000313" key="2">
    <source>
        <dbReference type="Proteomes" id="UP000029738"/>
    </source>
</evidence>
<reference evidence="1" key="1">
    <citation type="journal article" date="2015" name="Genome Announc.">
        <title>Draft Genome Sequence of Tolypothrix boutellei Strain VB521301.</title>
        <authorList>
            <person name="Chandrababunaidu M.M."/>
            <person name="Singh D."/>
            <person name="Sen D."/>
            <person name="Bhan S."/>
            <person name="Das S."/>
            <person name="Gupta A."/>
            <person name="Adhikary S.P."/>
            <person name="Tripathy S."/>
        </authorList>
    </citation>
    <scope>NUCLEOTIDE SEQUENCE</scope>
    <source>
        <strain evidence="1">VB521301</strain>
    </source>
</reference>
<evidence type="ECO:0000313" key="1">
    <source>
        <dbReference type="EMBL" id="KAF3885981.1"/>
    </source>
</evidence>
<comment type="caution">
    <text evidence="1">The sequence shown here is derived from an EMBL/GenBank/DDBJ whole genome shotgun (WGS) entry which is preliminary data.</text>
</comment>
<sequence>MRTTTHSCLCCGNSLLRHVRHQGVYWFCQSCRQEVPLLSVSQSHFLSQGRNTTHSMSPQLILT</sequence>
<reference evidence="1" key="2">
    <citation type="submission" date="2019-11" db="EMBL/GenBank/DDBJ databases">
        <title>Improved Assembly of Tolypothrix boutellei genome.</title>
        <authorList>
            <person name="Sarangi A.N."/>
            <person name="Mukherjee M."/>
            <person name="Ghosh S."/>
            <person name="Singh D."/>
            <person name="Das A."/>
            <person name="Kant S."/>
            <person name="Prusty A."/>
            <person name="Tripathy S."/>
        </authorList>
    </citation>
    <scope>NUCLEOTIDE SEQUENCE</scope>
    <source>
        <strain evidence="1">VB521301</strain>
    </source>
</reference>
<name>A0A8S9T031_9CYAN</name>